<dbReference type="RefSeq" id="WP_185817223.1">
    <property type="nucleotide sequence ID" value="NZ_JBHSXW010000001.1"/>
</dbReference>
<name>A0A2S6ZKU3_9XANT</name>
<dbReference type="Proteomes" id="UP000239898">
    <property type="component" value="Unassembled WGS sequence"/>
</dbReference>
<evidence type="ECO:0000313" key="3">
    <source>
        <dbReference type="Proteomes" id="UP000239898"/>
    </source>
</evidence>
<dbReference type="EMBL" id="MIGX01000005">
    <property type="protein sequence ID" value="PPT92865.1"/>
    <property type="molecule type" value="Genomic_DNA"/>
</dbReference>
<evidence type="ECO:0000313" key="2">
    <source>
        <dbReference type="EMBL" id="PPT92865.1"/>
    </source>
</evidence>
<feature type="domain" description="Tc1-like transposase DDE" evidence="1">
    <location>
        <begin position="21"/>
        <end position="109"/>
    </location>
</feature>
<organism evidence="2 3">
    <name type="scientific">Xanthomonas theicola</name>
    <dbReference type="NCBI Taxonomy" id="56464"/>
    <lineage>
        <taxon>Bacteria</taxon>
        <taxon>Pseudomonadati</taxon>
        <taxon>Pseudomonadota</taxon>
        <taxon>Gammaproteobacteria</taxon>
        <taxon>Lysobacterales</taxon>
        <taxon>Lysobacteraceae</taxon>
        <taxon>Xanthomonas</taxon>
    </lineage>
</organism>
<dbReference type="InterPro" id="IPR038717">
    <property type="entry name" value="Tc1-like_DDE_dom"/>
</dbReference>
<comment type="caution">
    <text evidence="2">The sequence shown here is derived from an EMBL/GenBank/DDBJ whole genome shotgun (WGS) entry which is preliminary data.</text>
</comment>
<dbReference type="AlphaFoldDB" id="A0A2S6ZKU3"/>
<reference evidence="2 3" key="1">
    <citation type="submission" date="2016-08" db="EMBL/GenBank/DDBJ databases">
        <title>Evolution of the type three secretion system and type three effector repertoires in Xanthomonas.</title>
        <authorList>
            <person name="Merda D."/>
            <person name="Briand M."/>
            <person name="Bosis E."/>
            <person name="Rousseau C."/>
            <person name="Portier P."/>
            <person name="Jacques M.-A."/>
            <person name="Fischer-Le Saux M."/>
        </authorList>
    </citation>
    <scope>NUCLEOTIDE SEQUENCE [LARGE SCALE GENOMIC DNA]</scope>
    <source>
        <strain evidence="2 3">CFBP 4691</strain>
    </source>
</reference>
<keyword evidence="3" id="KW-1185">Reference proteome</keyword>
<evidence type="ECO:0000259" key="1">
    <source>
        <dbReference type="Pfam" id="PF13358"/>
    </source>
</evidence>
<gene>
    <name evidence="2" type="ORF">XthCFBP4691_02510</name>
</gene>
<sequence>MQQARIEWAHDQPRWDSTHLALLDDTATTTRMTRRRGRSPRGQRCIASAPYGHWKTTAFIAGLRHDAITDPWGLDDPMNGAAFLAYIQRRLCPTLRPGDIVVADDLSCH</sequence>
<dbReference type="Pfam" id="PF13358">
    <property type="entry name" value="DDE_3"/>
    <property type="match status" value="1"/>
</dbReference>
<proteinExistence type="predicted"/>
<protein>
    <recommendedName>
        <fullName evidence="1">Tc1-like transposase DDE domain-containing protein</fullName>
    </recommendedName>
</protein>
<accession>A0A2S6ZKU3</accession>